<reference evidence="2 3" key="1">
    <citation type="journal article" date="2012" name="BMC Genomics">
        <title>Sequencing the genome of Marssonina brunnea reveals fungus-poplar co-evolution.</title>
        <authorList>
            <person name="Zhu S."/>
            <person name="Cao Y.-Z."/>
            <person name="Jiang C."/>
            <person name="Tan B.-Y."/>
            <person name="Wang Z."/>
            <person name="Feng S."/>
            <person name="Zhang L."/>
            <person name="Su X.-H."/>
            <person name="Brejova B."/>
            <person name="Vinar T."/>
            <person name="Xu M."/>
            <person name="Wang M.-X."/>
            <person name="Zhang S.-G."/>
            <person name="Huang M.-R."/>
            <person name="Wu R."/>
            <person name="Zhou Y."/>
        </authorList>
    </citation>
    <scope>NUCLEOTIDE SEQUENCE [LARGE SCALE GENOMIC DNA]</scope>
    <source>
        <strain evidence="2 3">MB_m1</strain>
    </source>
</reference>
<dbReference type="KEGG" id="mbe:MBM_04818"/>
<feature type="region of interest" description="Disordered" evidence="1">
    <location>
        <begin position="1080"/>
        <end position="1105"/>
    </location>
</feature>
<gene>
    <name evidence="2" type="ORF">MBM_04818</name>
</gene>
<sequence length="1105" mass="122079">MLNHLDIHWKGYPYHHLPRIRVVSTRPDSIHTRSSTSSEQNSKILRIPNDKENRNWPFGIQFRRRRAPASRAASYVVRSQGRASVRARHSIEVFRRAISGAEPASEATTGATFGSGYRALARRTVFRPESPEDSGFHSTDGPASTSARRVRPPKKSEAYSLRSLSKAPAYWTAPYPQKYSFNPDRLYSAQHSIPLRKASNRISTQFLSNPERRISSARPQFKQNTLRKPTSRVSSGRKTKGVGSPEFWEAVQDYSRNSKAHGRSSASLKSIVQTLVSESASRSPSQKRALARFTKGIELYLHAAKLPSRESLVSSPSSTSISAHTIQELKPYISEFRAAGLSVTSAEQKGMAKLPKGLTPPPTPSKDEKVEQKRSSPAKNSYKAKVTQANTQSASRNKHASYASQSTGSTVLGWTPPHERSYGRPKVKAKSPSETSSDHTIIGFTPPHELYASRRQAPVRPPPSPPQPTTKKSLPWLSRPESSPERSPTQKRSVVSTKVEERKFSTPLTGWVENFDIVESLDKRKEDVLTGKDQPTVPPRPTEKSRRVDRAQPAYEDMGTQTEFTTAVSRHADQYSLERSPLLSDPSNNFSLKANQSNADCVHQSEEPLVSAPPQRSSRPSRLMWKRVGEGTQTIGPDSEPEPGSGVQEMKPITDHIKNPSFQPDAKPGERTRNFSFLTAPTQPDGSYQAPRVYRSHPKSIEERGRKWTQVLMDPVEPSTHPAKLECYQAGRNPPSPPLCTRCAPPPVCAQCAGPLDRSKVQPEPQLFPEPRPQPEASHPVTSRMHACTARGSIQCQQCFPSRQVSAAISATSVSPVEVPPVEVYYMDASSRSTRPILPATAWTGPEEVPSPPTVDNVLPESPRSYASPERAQVQSTVEKAIEELAKRKSSQSSFCILLTVPKTPDDMFALLPDNGIVTIADARRVEEAVADPVKRRSLPRLGFRAEPTWRRNVPADEVASLTSSATASSVDSYTPKPGELKNKDVFKGLHVVTAAACDEDIDRWIEEQTGSSVRKFLAALSIFDRLGVNTLSGVARRAAKQRRDKVRAWEAVRERRRQEQVGIGEDFVIGDQGVFVEPASDLKSDSGAEGDEERHGGYDPPVGL</sequence>
<dbReference type="AlphaFoldDB" id="K1WW41"/>
<feature type="compositionally biased region" description="Basic and acidic residues" evidence="1">
    <location>
        <begin position="1081"/>
        <end position="1098"/>
    </location>
</feature>
<dbReference type="EMBL" id="JH921437">
    <property type="protein sequence ID" value="EKD17241.1"/>
    <property type="molecule type" value="Genomic_DNA"/>
</dbReference>
<feature type="compositionally biased region" description="Basic and acidic residues" evidence="1">
    <location>
        <begin position="365"/>
        <end position="374"/>
    </location>
</feature>
<dbReference type="InParanoid" id="K1WW41"/>
<feature type="compositionally biased region" description="Low complexity" evidence="1">
    <location>
        <begin position="613"/>
        <end position="622"/>
    </location>
</feature>
<accession>K1WW41</accession>
<protein>
    <submittedName>
        <fullName evidence="2">Uncharacterized protein</fullName>
    </submittedName>
</protein>
<evidence type="ECO:0000313" key="3">
    <source>
        <dbReference type="Proteomes" id="UP000006753"/>
    </source>
</evidence>
<organism evidence="2 3">
    <name type="scientific">Marssonina brunnea f. sp. multigermtubi (strain MB_m1)</name>
    <name type="common">Marssonina leaf spot fungus</name>
    <dbReference type="NCBI Taxonomy" id="1072389"/>
    <lineage>
        <taxon>Eukaryota</taxon>
        <taxon>Fungi</taxon>
        <taxon>Dikarya</taxon>
        <taxon>Ascomycota</taxon>
        <taxon>Pezizomycotina</taxon>
        <taxon>Leotiomycetes</taxon>
        <taxon>Helotiales</taxon>
        <taxon>Drepanopezizaceae</taxon>
        <taxon>Drepanopeziza</taxon>
    </lineage>
</organism>
<feature type="region of interest" description="Disordered" evidence="1">
    <location>
        <begin position="347"/>
        <end position="502"/>
    </location>
</feature>
<feature type="compositionally biased region" description="Basic and acidic residues" evidence="1">
    <location>
        <begin position="541"/>
        <end position="550"/>
    </location>
</feature>
<keyword evidence="3" id="KW-1185">Reference proteome</keyword>
<dbReference type="STRING" id="1072389.K1WW41"/>
<evidence type="ECO:0000256" key="1">
    <source>
        <dbReference type="SAM" id="MobiDB-lite"/>
    </source>
</evidence>
<dbReference type="HOGENOM" id="CLU_278481_0_0_1"/>
<feature type="compositionally biased region" description="Polar residues" evidence="1">
    <location>
        <begin position="32"/>
        <end position="43"/>
    </location>
</feature>
<feature type="region of interest" description="Disordered" evidence="1">
    <location>
        <begin position="128"/>
        <end position="159"/>
    </location>
</feature>
<proteinExistence type="predicted"/>
<feature type="region of interest" description="Disordered" evidence="1">
    <location>
        <begin position="526"/>
        <end position="672"/>
    </location>
</feature>
<feature type="compositionally biased region" description="Polar residues" evidence="1">
    <location>
        <begin position="402"/>
        <end position="412"/>
    </location>
</feature>
<feature type="compositionally biased region" description="Low complexity" evidence="1">
    <location>
        <begin position="473"/>
        <end position="487"/>
    </location>
</feature>
<feature type="region of interest" description="Disordered" evidence="1">
    <location>
        <begin position="208"/>
        <end position="242"/>
    </location>
</feature>
<feature type="compositionally biased region" description="Pro residues" evidence="1">
    <location>
        <begin position="459"/>
        <end position="468"/>
    </location>
</feature>
<dbReference type="OrthoDB" id="3554803at2759"/>
<evidence type="ECO:0000313" key="2">
    <source>
        <dbReference type="EMBL" id="EKD17241.1"/>
    </source>
</evidence>
<feature type="compositionally biased region" description="Polar residues" evidence="1">
    <location>
        <begin position="585"/>
        <end position="599"/>
    </location>
</feature>
<name>K1WW41_MARBU</name>
<dbReference type="GeneID" id="18760753"/>
<dbReference type="RefSeq" id="XP_007292707.1">
    <property type="nucleotide sequence ID" value="XM_007292645.1"/>
</dbReference>
<dbReference type="eggNOG" id="ENOG502RQYV">
    <property type="taxonomic scope" value="Eukaryota"/>
</dbReference>
<feature type="region of interest" description="Disordered" evidence="1">
    <location>
        <begin position="760"/>
        <end position="780"/>
    </location>
</feature>
<feature type="compositionally biased region" description="Polar residues" evidence="1">
    <location>
        <begin position="217"/>
        <end position="234"/>
    </location>
</feature>
<feature type="compositionally biased region" description="Polar residues" evidence="1">
    <location>
        <begin position="559"/>
        <end position="568"/>
    </location>
</feature>
<feature type="region of interest" description="Disordered" evidence="1">
    <location>
        <begin position="27"/>
        <end position="50"/>
    </location>
</feature>
<dbReference type="Proteomes" id="UP000006753">
    <property type="component" value="Unassembled WGS sequence"/>
</dbReference>